<dbReference type="InterPro" id="IPR011738">
    <property type="entry name" value="Phage_CHP"/>
</dbReference>
<dbReference type="Proteomes" id="UP000230390">
    <property type="component" value="Unassembled WGS sequence"/>
</dbReference>
<evidence type="ECO:0008006" key="3">
    <source>
        <dbReference type="Google" id="ProtNLM"/>
    </source>
</evidence>
<dbReference type="RefSeq" id="WP_180288321.1">
    <property type="nucleotide sequence ID" value="NZ_PDOC01000041.1"/>
</dbReference>
<comment type="caution">
    <text evidence="1">The sequence shown here is derived from an EMBL/GenBank/DDBJ whole genome shotgun (WGS) entry which is preliminary data.</text>
</comment>
<evidence type="ECO:0000313" key="1">
    <source>
        <dbReference type="EMBL" id="PIL42035.1"/>
    </source>
</evidence>
<reference evidence="1 2" key="1">
    <citation type="submission" date="2017-10" db="EMBL/GenBank/DDBJ databases">
        <title>Massilia psychrophilum sp. nov., a novel purple-pigmented bacterium isolated from Tianshan glacier, Xinjiang Municipality, China.</title>
        <authorList>
            <person name="Wang H."/>
        </authorList>
    </citation>
    <scope>NUCLEOTIDE SEQUENCE [LARGE SCALE GENOMIC DNA]</scope>
    <source>
        <strain evidence="1 2">JCM 30074</strain>
    </source>
</reference>
<proteinExistence type="predicted"/>
<evidence type="ECO:0000313" key="2">
    <source>
        <dbReference type="Proteomes" id="UP000230390"/>
    </source>
</evidence>
<sequence length="177" mass="18941">MIQITSPAMEPAVSLSDARTAARANGSELDSELSIMVATLTAEAEHNTGRVIIKRTYRITLDEFPAYIEMPAWPVAEVIEVNYVGADGSPATLPSGTYRLDYSKNPIRLVLVPGATWPETSGIDAVKVDVICGHGADESATPPAFKGYVLAKIREAYTPGAVESPFVSGLLNSLRVY</sequence>
<name>A0A2G8T7K3_9BURK</name>
<keyword evidence="2" id="KW-1185">Reference proteome</keyword>
<dbReference type="EMBL" id="PDOC01000041">
    <property type="protein sequence ID" value="PIL42035.1"/>
    <property type="molecule type" value="Genomic_DNA"/>
</dbReference>
<organism evidence="1 2">
    <name type="scientific">Massilia eurypsychrophila</name>
    <dbReference type="NCBI Taxonomy" id="1485217"/>
    <lineage>
        <taxon>Bacteria</taxon>
        <taxon>Pseudomonadati</taxon>
        <taxon>Pseudomonadota</taxon>
        <taxon>Betaproteobacteria</taxon>
        <taxon>Burkholderiales</taxon>
        <taxon>Oxalobacteraceae</taxon>
        <taxon>Telluria group</taxon>
        <taxon>Massilia</taxon>
    </lineage>
</organism>
<dbReference type="NCBIfam" id="TIGR02215">
    <property type="entry name" value="phage_chp_gp8"/>
    <property type="match status" value="1"/>
</dbReference>
<accession>A0A2G8T7K3</accession>
<protein>
    <recommendedName>
        <fullName evidence="3">PhiE125 gp8 family phage protein</fullName>
    </recommendedName>
</protein>
<dbReference type="AlphaFoldDB" id="A0A2G8T7K3"/>
<gene>
    <name evidence="1" type="ORF">CR105_26430</name>
</gene>